<feature type="domain" description="Prepilin type IV endopeptidase peptidase" evidence="2">
    <location>
        <begin position="31"/>
        <end position="130"/>
    </location>
</feature>
<dbReference type="RefSeq" id="WP_130960295.1">
    <property type="nucleotide sequence ID" value="NZ_SITD01000064.1"/>
</dbReference>
<protein>
    <submittedName>
        <fullName evidence="3">Peptidase A24</fullName>
    </submittedName>
</protein>
<evidence type="ECO:0000313" key="4">
    <source>
        <dbReference type="Proteomes" id="UP000293380"/>
    </source>
</evidence>
<gene>
    <name evidence="3" type="ORF">EYY89_18115</name>
</gene>
<organism evidence="3 4">
    <name type="scientific">Hafnia paralvei</name>
    <dbReference type="NCBI Taxonomy" id="546367"/>
    <lineage>
        <taxon>Bacteria</taxon>
        <taxon>Pseudomonadati</taxon>
        <taxon>Pseudomonadota</taxon>
        <taxon>Gammaproteobacteria</taxon>
        <taxon>Enterobacterales</taxon>
        <taxon>Hafniaceae</taxon>
        <taxon>Hafnia</taxon>
    </lineage>
</organism>
<evidence type="ECO:0000259" key="2">
    <source>
        <dbReference type="Pfam" id="PF01478"/>
    </source>
</evidence>
<reference evidence="3 4" key="1">
    <citation type="submission" date="2019-02" db="EMBL/GenBank/DDBJ databases">
        <title>Comparative genomic analysis of the Hafnia genus genomes.</title>
        <authorList>
            <person name="Zhiqiu Y."/>
            <person name="Chao Y."/>
            <person name="Yuhui D."/>
            <person name="Di H."/>
            <person name="Bin L."/>
        </authorList>
    </citation>
    <scope>NUCLEOTIDE SEQUENCE [LARGE SCALE GENOMIC DNA]</scope>
    <source>
        <strain evidence="3 4">PCM_1194</strain>
    </source>
</reference>
<evidence type="ECO:0000256" key="1">
    <source>
        <dbReference type="SAM" id="Phobius"/>
    </source>
</evidence>
<comment type="caution">
    <text evidence="3">The sequence shown here is derived from an EMBL/GenBank/DDBJ whole genome shotgun (WGS) entry which is preliminary data.</text>
</comment>
<feature type="transmembrane region" description="Helical" evidence="1">
    <location>
        <begin position="75"/>
        <end position="94"/>
    </location>
</feature>
<keyword evidence="1" id="KW-0812">Transmembrane</keyword>
<feature type="transmembrane region" description="Helical" evidence="1">
    <location>
        <begin position="114"/>
        <end position="135"/>
    </location>
</feature>
<dbReference type="GO" id="GO:0004190">
    <property type="term" value="F:aspartic-type endopeptidase activity"/>
    <property type="evidence" value="ECO:0007669"/>
    <property type="project" value="InterPro"/>
</dbReference>
<feature type="transmembrane region" description="Helical" evidence="1">
    <location>
        <begin position="49"/>
        <end position="68"/>
    </location>
</feature>
<feature type="transmembrane region" description="Helical" evidence="1">
    <location>
        <begin position="21"/>
        <end position="43"/>
    </location>
</feature>
<dbReference type="InterPro" id="IPR000045">
    <property type="entry name" value="Prepilin_IV_endopep_pep"/>
</dbReference>
<dbReference type="Gene3D" id="1.20.120.1220">
    <property type="match status" value="1"/>
</dbReference>
<keyword evidence="1" id="KW-1133">Transmembrane helix</keyword>
<dbReference type="AlphaFoldDB" id="A0A4Q9EJF9"/>
<dbReference type="Proteomes" id="UP000293380">
    <property type="component" value="Unassembled WGS sequence"/>
</dbReference>
<accession>A0A4Q9EJF9</accession>
<name>A0A4Q9EJF9_9GAMM</name>
<dbReference type="EMBL" id="SITD01000064">
    <property type="protein sequence ID" value="TBM23022.1"/>
    <property type="molecule type" value="Genomic_DNA"/>
</dbReference>
<dbReference type="Pfam" id="PF01478">
    <property type="entry name" value="Peptidase_A24"/>
    <property type="match status" value="1"/>
</dbReference>
<dbReference type="GO" id="GO:0016020">
    <property type="term" value="C:membrane"/>
    <property type="evidence" value="ECO:0007669"/>
    <property type="project" value="InterPro"/>
</dbReference>
<proteinExistence type="predicted"/>
<evidence type="ECO:0000313" key="3">
    <source>
        <dbReference type="EMBL" id="TBM23022.1"/>
    </source>
</evidence>
<sequence>MDDILAAFLSLIPIINLTSKVMTWMIKLNFIVTCIILVFIMWQDIFFRKITHSSLLLLFVSLIPLILLQQQWPNVTFAILTLMGGFLLFVARLWGGGDAKLVAILALAFQGALFYDFLFLTAFLGGIIAIFGLVFFRNNLRSHGVPYGVAISLAFIFVYPLPSLFY</sequence>
<keyword evidence="1" id="KW-0472">Membrane</keyword>
<feature type="transmembrane region" description="Helical" evidence="1">
    <location>
        <begin position="147"/>
        <end position="165"/>
    </location>
</feature>